<organism evidence="1 2">
    <name type="scientific">Guptibacillus hwajinpoensis</name>
    <dbReference type="NCBI Taxonomy" id="208199"/>
    <lineage>
        <taxon>Bacteria</taxon>
        <taxon>Bacillati</taxon>
        <taxon>Bacillota</taxon>
        <taxon>Bacilli</taxon>
        <taxon>Bacillales</taxon>
        <taxon>Guptibacillaceae</taxon>
        <taxon>Guptibacillus</taxon>
    </lineage>
</organism>
<reference evidence="1 2" key="1">
    <citation type="submission" date="2019-04" db="EMBL/GenBank/DDBJ databases">
        <title>Genome sequence of Bacillus hwajinpoensis strain Y2.</title>
        <authorList>
            <person name="Fair J.L."/>
            <person name="Maclea K.S."/>
        </authorList>
    </citation>
    <scope>NUCLEOTIDE SEQUENCE [LARGE SCALE GENOMIC DNA]</scope>
    <source>
        <strain evidence="1 2">Y2</strain>
    </source>
</reference>
<dbReference type="OrthoDB" id="1644322at2"/>
<dbReference type="InterPro" id="IPR014962">
    <property type="entry name" value="YolD"/>
</dbReference>
<comment type="caution">
    <text evidence="1">The sequence shown here is derived from an EMBL/GenBank/DDBJ whole genome shotgun (WGS) entry which is preliminary data.</text>
</comment>
<proteinExistence type="predicted"/>
<dbReference type="EMBL" id="SWFM01000003">
    <property type="protein sequence ID" value="TKD70001.1"/>
    <property type="molecule type" value="Genomic_DNA"/>
</dbReference>
<dbReference type="PANTHER" id="PTHR40051">
    <property type="entry name" value="IG HYPOTHETICAL 15966"/>
    <property type="match status" value="1"/>
</dbReference>
<dbReference type="Proteomes" id="UP000310541">
    <property type="component" value="Unassembled WGS sequence"/>
</dbReference>
<dbReference type="PANTHER" id="PTHR40051:SF1">
    <property type="entry name" value="YOLD-LIKE FAMILY PROTEIN"/>
    <property type="match status" value="1"/>
</dbReference>
<protein>
    <submittedName>
        <fullName evidence="1">YolD-like family protein</fullName>
    </submittedName>
</protein>
<dbReference type="AlphaFoldDB" id="A0A4U1MH12"/>
<evidence type="ECO:0000313" key="1">
    <source>
        <dbReference type="EMBL" id="TKD70001.1"/>
    </source>
</evidence>
<gene>
    <name evidence="1" type="ORF">FBF83_12105</name>
</gene>
<dbReference type="RefSeq" id="WP_136947419.1">
    <property type="nucleotide sequence ID" value="NZ_SWFM01000003.1"/>
</dbReference>
<evidence type="ECO:0000313" key="2">
    <source>
        <dbReference type="Proteomes" id="UP000310541"/>
    </source>
</evidence>
<dbReference type="Pfam" id="PF08863">
    <property type="entry name" value="YolD"/>
    <property type="match status" value="1"/>
</dbReference>
<accession>A0A4U1MH12</accession>
<name>A0A4U1MH12_9BACL</name>
<sequence length="109" mass="13417">MIRDRGNIKWTSMMLPEHVKELRDWKAEERRKSKPVLDEQKMEEMNEIICEAMEFHYPLYFHYFENGETKILYGYVHYLDQLSRELRILDQNERKRKVALSDLIHIETE</sequence>